<keyword evidence="4" id="KW-1185">Reference proteome</keyword>
<reference evidence="3" key="3">
    <citation type="submission" date="2025-09" db="UniProtKB">
        <authorList>
            <consortium name="Ensembl"/>
        </authorList>
    </citation>
    <scope>IDENTIFICATION</scope>
</reference>
<dbReference type="Gene3D" id="2.60.40.10">
    <property type="entry name" value="Immunoglobulins"/>
    <property type="match status" value="2"/>
</dbReference>
<dbReference type="Proteomes" id="UP000314982">
    <property type="component" value="Unassembled WGS sequence"/>
</dbReference>
<dbReference type="InterPro" id="IPR003598">
    <property type="entry name" value="Ig_sub2"/>
</dbReference>
<sequence length="226" mass="24658">MTSKCEACSFNATKLIKGNEYQFPVDRLTSPEITLDADFKQTHVVKNGATVTLHIAFCGKPAPLATWTKAGGELGVMADVNTTDTYSTLTIESCTRYDSGKYTLLLENNGGRKSITLTVKVLDTPGPPGAISFKDNTKFTLNVQAKPVAEIQWFHNGQLIQESEKLRFTNMSGVLSIQIRDCQAEDSGTYRAVCSNSKGEASDYGILDVSGGEFSTYTSRRINESK</sequence>
<dbReference type="SMART" id="SM00409">
    <property type="entry name" value="IG"/>
    <property type="match status" value="2"/>
</dbReference>
<dbReference type="CDD" id="cd05748">
    <property type="entry name" value="Ig_Titin_like"/>
    <property type="match status" value="1"/>
</dbReference>
<evidence type="ECO:0000259" key="2">
    <source>
        <dbReference type="PROSITE" id="PS50835"/>
    </source>
</evidence>
<dbReference type="SMART" id="SM00408">
    <property type="entry name" value="IGc2"/>
    <property type="match status" value="2"/>
</dbReference>
<dbReference type="FunFam" id="2.60.40.10:FF:000002">
    <property type="entry name" value="Titin a"/>
    <property type="match status" value="1"/>
</dbReference>
<proteinExistence type="predicted"/>
<accession>A0A4W5NRT6</accession>
<evidence type="ECO:0000256" key="1">
    <source>
        <dbReference type="ARBA" id="ARBA00023319"/>
    </source>
</evidence>
<dbReference type="GeneTree" id="ENSGT01110000267173"/>
<keyword evidence="1" id="KW-0393">Immunoglobulin domain</keyword>
<dbReference type="AlphaFoldDB" id="A0A4W5NRT6"/>
<dbReference type="InterPro" id="IPR013098">
    <property type="entry name" value="Ig_I-set"/>
</dbReference>
<dbReference type="InterPro" id="IPR003599">
    <property type="entry name" value="Ig_sub"/>
</dbReference>
<dbReference type="PROSITE" id="PS50835">
    <property type="entry name" value="IG_LIKE"/>
    <property type="match status" value="1"/>
</dbReference>
<name>A0A4W5NRT6_9TELE</name>
<dbReference type="PANTHER" id="PTHR14340:SF13">
    <property type="entry name" value="TITIN"/>
    <property type="match status" value="1"/>
</dbReference>
<dbReference type="InterPro" id="IPR007110">
    <property type="entry name" value="Ig-like_dom"/>
</dbReference>
<dbReference type="InterPro" id="IPR013783">
    <property type="entry name" value="Ig-like_fold"/>
</dbReference>
<protein>
    <recommendedName>
        <fullName evidence="2">Ig-like domain-containing protein</fullName>
    </recommendedName>
</protein>
<dbReference type="Pfam" id="PF07679">
    <property type="entry name" value="I-set"/>
    <property type="match status" value="2"/>
</dbReference>
<evidence type="ECO:0000313" key="3">
    <source>
        <dbReference type="Ensembl" id="ENSHHUP00000053737.1"/>
    </source>
</evidence>
<reference evidence="3" key="2">
    <citation type="submission" date="2025-08" db="UniProtKB">
        <authorList>
            <consortium name="Ensembl"/>
        </authorList>
    </citation>
    <scope>IDENTIFICATION</scope>
</reference>
<dbReference type="Ensembl" id="ENSHHUT00000055609.1">
    <property type="protein sequence ID" value="ENSHHUP00000053737.1"/>
    <property type="gene ID" value="ENSHHUG00000032250.1"/>
</dbReference>
<dbReference type="InterPro" id="IPR036179">
    <property type="entry name" value="Ig-like_dom_sf"/>
</dbReference>
<dbReference type="SUPFAM" id="SSF48726">
    <property type="entry name" value="Immunoglobulin"/>
    <property type="match status" value="2"/>
</dbReference>
<evidence type="ECO:0000313" key="4">
    <source>
        <dbReference type="Proteomes" id="UP000314982"/>
    </source>
</evidence>
<organism evidence="3 4">
    <name type="scientific">Hucho hucho</name>
    <name type="common">huchen</name>
    <dbReference type="NCBI Taxonomy" id="62062"/>
    <lineage>
        <taxon>Eukaryota</taxon>
        <taxon>Metazoa</taxon>
        <taxon>Chordata</taxon>
        <taxon>Craniata</taxon>
        <taxon>Vertebrata</taxon>
        <taxon>Euteleostomi</taxon>
        <taxon>Actinopterygii</taxon>
        <taxon>Neopterygii</taxon>
        <taxon>Teleostei</taxon>
        <taxon>Protacanthopterygii</taxon>
        <taxon>Salmoniformes</taxon>
        <taxon>Salmonidae</taxon>
        <taxon>Salmoninae</taxon>
        <taxon>Hucho</taxon>
    </lineage>
</organism>
<dbReference type="PANTHER" id="PTHR14340">
    <property type="entry name" value="MICROFIBRIL-ASSOCIATED GLYCOPROTEIN 3"/>
    <property type="match status" value="1"/>
</dbReference>
<reference evidence="4" key="1">
    <citation type="submission" date="2018-06" db="EMBL/GenBank/DDBJ databases">
        <title>Genome assembly of Danube salmon.</title>
        <authorList>
            <person name="Macqueen D.J."/>
            <person name="Gundappa M.K."/>
        </authorList>
    </citation>
    <scope>NUCLEOTIDE SEQUENCE [LARGE SCALE GENOMIC DNA]</scope>
</reference>
<feature type="domain" description="Ig-like" evidence="2">
    <location>
        <begin position="31"/>
        <end position="118"/>
    </location>
</feature>